<organism evidence="12">
    <name type="scientific">Dunaliella tertiolecta</name>
    <name type="common">Green alga</name>
    <dbReference type="NCBI Taxonomy" id="3047"/>
    <lineage>
        <taxon>Eukaryota</taxon>
        <taxon>Viridiplantae</taxon>
        <taxon>Chlorophyta</taxon>
        <taxon>core chlorophytes</taxon>
        <taxon>Chlorophyceae</taxon>
        <taxon>CS clade</taxon>
        <taxon>Chlamydomonadales</taxon>
        <taxon>Dunaliellaceae</taxon>
        <taxon>Dunaliella</taxon>
    </lineage>
</organism>
<feature type="compositionally biased region" description="Polar residues" evidence="11">
    <location>
        <begin position="62"/>
        <end position="74"/>
    </location>
</feature>
<dbReference type="PROSITE" id="PS00822">
    <property type="entry name" value="CYTO_HEME_LYASE_2"/>
    <property type="match status" value="1"/>
</dbReference>
<evidence type="ECO:0000256" key="2">
    <source>
        <dbReference type="ARBA" id="ARBA00007255"/>
    </source>
</evidence>
<sequence length="296" mass="32460">MGNFTSTTGKFSDPPPPGSANDASAERSQSSSAASTSGRDECPVLTSSSMQSKGPVYDVYGQNINDPNRKSSNPVLEALKGTNVLDPRNNMPLEPNQLPCPGQRKQLPTERAVSSIPKGGVNGTWTFPSPQMVYNALKRKGKGDDVTEDDMEGFVAAHNSMNELTWRYVTLFEKLHAEECNCPSLLKFQGRPHDLSPLAWLRQQLGGGAPFDRHDWVVDRCGKEVRYVIDFYFHEDRAGTNEAFEIIARPALDSFEAALDRTKMAIYSRFAEWGLPCPITGKPGSIGQEARSASST</sequence>
<evidence type="ECO:0000256" key="1">
    <source>
        <dbReference type="ARBA" id="ARBA00004273"/>
    </source>
</evidence>
<dbReference type="PANTHER" id="PTHR12743">
    <property type="entry name" value="CYTOCHROME C1 HEME LYASE"/>
    <property type="match status" value="1"/>
</dbReference>
<keyword evidence="4 10" id="KW-0479">Metal-binding</keyword>
<keyword evidence="9 10" id="KW-0456">Lyase</keyword>
<comment type="similarity">
    <text evidence="2 10">Belongs to the cytochrome c-type heme lyase family.</text>
</comment>
<dbReference type="InterPro" id="IPR000511">
    <property type="entry name" value="Holocyt_c/c1_synthase"/>
</dbReference>
<proteinExistence type="inferred from homology"/>
<dbReference type="EC" id="4.4.1.17" evidence="10"/>
<feature type="compositionally biased region" description="Polar residues" evidence="11">
    <location>
        <begin position="1"/>
        <end position="10"/>
    </location>
</feature>
<keyword evidence="7 10" id="KW-0496">Mitochondrion</keyword>
<evidence type="ECO:0000256" key="8">
    <source>
        <dbReference type="ARBA" id="ARBA00023136"/>
    </source>
</evidence>
<keyword evidence="5 10" id="KW-0999">Mitochondrion inner membrane</keyword>
<gene>
    <name evidence="12" type="ORF">DTER00134_LOCUS1272</name>
</gene>
<dbReference type="Pfam" id="PF01265">
    <property type="entry name" value="Cyto_heme_lyase"/>
    <property type="match status" value="1"/>
</dbReference>
<evidence type="ECO:0000313" key="12">
    <source>
        <dbReference type="EMBL" id="CAE0486233.1"/>
    </source>
</evidence>
<evidence type="ECO:0000256" key="7">
    <source>
        <dbReference type="ARBA" id="ARBA00023128"/>
    </source>
</evidence>
<evidence type="ECO:0000256" key="6">
    <source>
        <dbReference type="ARBA" id="ARBA00023004"/>
    </source>
</evidence>
<comment type="catalytic activity">
    <reaction evidence="10">
        <text>holo-[cytochrome c] = apo-[cytochrome c] + heme b</text>
        <dbReference type="Rhea" id="RHEA:22648"/>
        <dbReference type="Rhea" id="RHEA-COMP:10725"/>
        <dbReference type="Rhea" id="RHEA-COMP:10726"/>
        <dbReference type="ChEBI" id="CHEBI:29950"/>
        <dbReference type="ChEBI" id="CHEBI:60344"/>
        <dbReference type="ChEBI" id="CHEBI:83739"/>
        <dbReference type="EC" id="4.4.1.17"/>
    </reaction>
</comment>
<protein>
    <recommendedName>
        <fullName evidence="10">Holocytochrome c-type synthase</fullName>
        <ecNumber evidence="10">4.4.1.17</ecNumber>
    </recommendedName>
</protein>
<dbReference type="GO" id="GO:0046872">
    <property type="term" value="F:metal ion binding"/>
    <property type="evidence" value="ECO:0007669"/>
    <property type="project" value="UniProtKB-KW"/>
</dbReference>
<keyword evidence="3 10" id="KW-0349">Heme</keyword>
<dbReference type="GO" id="GO:0005743">
    <property type="term" value="C:mitochondrial inner membrane"/>
    <property type="evidence" value="ECO:0007669"/>
    <property type="project" value="UniProtKB-SubCell"/>
</dbReference>
<comment type="function">
    <text evidence="10">Lyase that catalyzes the covalent linking of the heme group to the cytochrome C apoprotein to produce the mature functional cytochrome.</text>
</comment>
<evidence type="ECO:0000256" key="5">
    <source>
        <dbReference type="ARBA" id="ARBA00022792"/>
    </source>
</evidence>
<dbReference type="EMBL" id="HBIP01002960">
    <property type="protein sequence ID" value="CAE0486233.1"/>
    <property type="molecule type" value="Transcribed_RNA"/>
</dbReference>
<comment type="subcellular location">
    <subcellularLocation>
        <location evidence="1 10">Mitochondrion inner membrane</location>
    </subcellularLocation>
</comment>
<evidence type="ECO:0000256" key="4">
    <source>
        <dbReference type="ARBA" id="ARBA00022723"/>
    </source>
</evidence>
<feature type="compositionally biased region" description="Low complexity" evidence="11">
    <location>
        <begin position="26"/>
        <end position="37"/>
    </location>
</feature>
<keyword evidence="8 10" id="KW-0472">Membrane</keyword>
<reference evidence="12" key="1">
    <citation type="submission" date="2021-01" db="EMBL/GenBank/DDBJ databases">
        <authorList>
            <person name="Corre E."/>
            <person name="Pelletier E."/>
            <person name="Niang G."/>
            <person name="Scheremetjew M."/>
            <person name="Finn R."/>
            <person name="Kale V."/>
            <person name="Holt S."/>
            <person name="Cochrane G."/>
            <person name="Meng A."/>
            <person name="Brown T."/>
            <person name="Cohen L."/>
        </authorList>
    </citation>
    <scope>NUCLEOTIDE SEQUENCE</scope>
    <source>
        <strain evidence="12">CCMP1320</strain>
    </source>
</reference>
<name>A0A7S3VIC2_DUNTE</name>
<feature type="region of interest" description="Disordered" evidence="11">
    <location>
        <begin position="1"/>
        <end position="76"/>
    </location>
</feature>
<evidence type="ECO:0000256" key="3">
    <source>
        <dbReference type="ARBA" id="ARBA00022617"/>
    </source>
</evidence>
<evidence type="ECO:0000256" key="11">
    <source>
        <dbReference type="SAM" id="MobiDB-lite"/>
    </source>
</evidence>
<dbReference type="PANTHER" id="PTHR12743:SF8">
    <property type="entry name" value="PROTEIN HRI1"/>
    <property type="match status" value="1"/>
</dbReference>
<dbReference type="AlphaFoldDB" id="A0A7S3VIC2"/>
<accession>A0A7S3VIC2</accession>
<keyword evidence="6 10" id="KW-0408">Iron</keyword>
<dbReference type="GO" id="GO:0004408">
    <property type="term" value="F:holocytochrome-c synthase activity"/>
    <property type="evidence" value="ECO:0007669"/>
    <property type="project" value="UniProtKB-EC"/>
</dbReference>
<evidence type="ECO:0000256" key="9">
    <source>
        <dbReference type="ARBA" id="ARBA00023239"/>
    </source>
</evidence>
<evidence type="ECO:0000256" key="10">
    <source>
        <dbReference type="RuleBase" id="RU363130"/>
    </source>
</evidence>